<comment type="cofactor">
    <cofactor evidence="1">
        <name>Mn(2+)</name>
        <dbReference type="ChEBI" id="CHEBI:29035"/>
    </cofactor>
</comment>
<dbReference type="EMBL" id="CATOUU010000825">
    <property type="protein sequence ID" value="CAI9951735.1"/>
    <property type="molecule type" value="Genomic_DNA"/>
</dbReference>
<evidence type="ECO:0000256" key="3">
    <source>
        <dbReference type="ARBA" id="ARBA00022723"/>
    </source>
</evidence>
<dbReference type="SUPFAM" id="SSF48452">
    <property type="entry name" value="TPR-like"/>
    <property type="match status" value="1"/>
</dbReference>
<dbReference type="PIRSF" id="PIRSF033096">
    <property type="entry name" value="PPPtase_5"/>
    <property type="match status" value="1"/>
</dbReference>
<dbReference type="InterPro" id="IPR029052">
    <property type="entry name" value="Metallo-depent_PP-like"/>
</dbReference>
<comment type="catalytic activity">
    <reaction evidence="6">
        <text>O-phospho-L-threonyl-[protein] + H2O = L-threonyl-[protein] + phosphate</text>
        <dbReference type="Rhea" id="RHEA:47004"/>
        <dbReference type="Rhea" id="RHEA-COMP:11060"/>
        <dbReference type="Rhea" id="RHEA-COMP:11605"/>
        <dbReference type="ChEBI" id="CHEBI:15377"/>
        <dbReference type="ChEBI" id="CHEBI:30013"/>
        <dbReference type="ChEBI" id="CHEBI:43474"/>
        <dbReference type="ChEBI" id="CHEBI:61977"/>
        <dbReference type="EC" id="3.1.3.16"/>
    </reaction>
</comment>
<dbReference type="Proteomes" id="UP001642409">
    <property type="component" value="Unassembled WGS sequence"/>
</dbReference>
<proteinExistence type="inferred from homology"/>
<dbReference type="PROSITE" id="PS00125">
    <property type="entry name" value="SER_THR_PHOSPHATASE"/>
    <property type="match status" value="1"/>
</dbReference>
<dbReference type="GO" id="GO:0004722">
    <property type="term" value="F:protein serine/threonine phosphatase activity"/>
    <property type="evidence" value="ECO:0007669"/>
    <property type="project" value="UniProtKB-EC"/>
</dbReference>
<dbReference type="InterPro" id="IPR011990">
    <property type="entry name" value="TPR-like_helical_dom_sf"/>
</dbReference>
<dbReference type="Pfam" id="PF00149">
    <property type="entry name" value="Metallophos"/>
    <property type="match status" value="1"/>
</dbReference>
<dbReference type="PRINTS" id="PR00114">
    <property type="entry name" value="STPHPHTASE"/>
</dbReference>
<dbReference type="AlphaFoldDB" id="A0AA86Q3U6"/>
<dbReference type="Gene3D" id="1.25.40.10">
    <property type="entry name" value="Tetratricopeptide repeat domain"/>
    <property type="match status" value="1"/>
</dbReference>
<organism evidence="8">
    <name type="scientific">Hexamita inflata</name>
    <dbReference type="NCBI Taxonomy" id="28002"/>
    <lineage>
        <taxon>Eukaryota</taxon>
        <taxon>Metamonada</taxon>
        <taxon>Diplomonadida</taxon>
        <taxon>Hexamitidae</taxon>
        <taxon>Hexamitinae</taxon>
        <taxon>Hexamita</taxon>
    </lineage>
</organism>
<evidence type="ECO:0000256" key="5">
    <source>
        <dbReference type="PIRSR" id="PIRSR033096-1"/>
    </source>
</evidence>
<comment type="similarity">
    <text evidence="2">Belongs to the PPP phosphatase family. PP-5 (PP-T) subfamily.</text>
</comment>
<dbReference type="EC" id="3.1.3.16" evidence="6"/>
<evidence type="ECO:0000256" key="4">
    <source>
        <dbReference type="ARBA" id="ARBA00023211"/>
    </source>
</evidence>
<reference evidence="9 10" key="2">
    <citation type="submission" date="2024-07" db="EMBL/GenBank/DDBJ databases">
        <authorList>
            <person name="Akdeniz Z."/>
        </authorList>
    </citation>
    <scope>NUCLEOTIDE SEQUENCE [LARGE SCALE GENOMIC DNA]</scope>
</reference>
<dbReference type="InterPro" id="IPR051134">
    <property type="entry name" value="PPP_phosphatase"/>
</dbReference>
<keyword evidence="4" id="KW-0464">Manganese</keyword>
<dbReference type="InterPro" id="IPR006186">
    <property type="entry name" value="Ser/Thr-sp_prot-phosphatase"/>
</dbReference>
<dbReference type="PANTHER" id="PTHR45668">
    <property type="entry name" value="SERINE/THREONINE-PROTEIN PHOSPHATASE 5-RELATED"/>
    <property type="match status" value="1"/>
</dbReference>
<reference evidence="8" key="1">
    <citation type="submission" date="2023-06" db="EMBL/GenBank/DDBJ databases">
        <authorList>
            <person name="Kurt Z."/>
        </authorList>
    </citation>
    <scope>NUCLEOTIDE SEQUENCE</scope>
</reference>
<evidence type="ECO:0000313" key="10">
    <source>
        <dbReference type="Proteomes" id="UP001642409"/>
    </source>
</evidence>
<dbReference type="Gene3D" id="3.60.21.10">
    <property type="match status" value="1"/>
</dbReference>
<evidence type="ECO:0000313" key="9">
    <source>
        <dbReference type="EMBL" id="CAL6007278.1"/>
    </source>
</evidence>
<feature type="active site" description="Proton donor/acceptor" evidence="5">
    <location>
        <position position="326"/>
    </location>
</feature>
<dbReference type="InterPro" id="IPR004843">
    <property type="entry name" value="Calcineurin-like_PHP"/>
</dbReference>
<evidence type="ECO:0000259" key="7">
    <source>
        <dbReference type="PROSITE" id="PS00125"/>
    </source>
</evidence>
<dbReference type="InterPro" id="IPR019734">
    <property type="entry name" value="TPR_rpt"/>
</dbReference>
<gene>
    <name evidence="9" type="ORF">HINF_LOCUS20562</name>
    <name evidence="8" type="ORF">HINF_LOCUS39380</name>
</gene>
<evidence type="ECO:0000256" key="1">
    <source>
        <dbReference type="ARBA" id="ARBA00001936"/>
    </source>
</evidence>
<accession>A0AA86Q3U6</accession>
<protein>
    <recommendedName>
        <fullName evidence="6">Serine/threonine-protein phosphatase</fullName>
        <ecNumber evidence="6">3.1.3.16</ecNumber>
    </recommendedName>
</protein>
<dbReference type="GO" id="GO:0046872">
    <property type="term" value="F:metal ion binding"/>
    <property type="evidence" value="ECO:0007669"/>
    <property type="project" value="UniProtKB-KW"/>
</dbReference>
<dbReference type="SMART" id="SM00028">
    <property type="entry name" value="TPR"/>
    <property type="match status" value="3"/>
</dbReference>
<sequence>MTTAEELKLQGNDRFKAGDYAVAIVQYSQAIDMLQAENKKDSVIYANRSNAHFQLGDFLEARNDAQLAIENDPNYVKGYWRMAEICSCTLKHEEALENYRKAHDLMPKNKMIAEKLINVTNFIKATHEPKPKVSFFTALAGIPSRSFQPAQSNQQAQPQQQYSNMNNQFANPFGTTGTAPAVVDESGRDFHIPEKIAEEFTTESQQIEFLSRLFNYCAQQKVLHSEQLYKLMTQLGQLLDPIPAIYKAEVSDPKVVFVGDLHGSIQDFIILFTKKCSIEALVQKKTTMVILGDYVDRGPHGHQIFCFLSALKLLCPTKVYLMRGNHETAQMNNFFGYQAQVETYYGTKSGVFPLLCNVFAALPLMLFLHNTVKNEYYGCFHGGAPINSTNNSIEQFLNANVQKCLEPSDQISQQLLWSDPQPMDDQVRMSHRGVGYCYGKTAYGQFASRIGLAKVFRGHEVVFERGGVRDDFGNQTHYTVFSSSNYMGQGNIGGIAQVDTATGLVEIQPLLMTAK</sequence>
<dbReference type="PANTHER" id="PTHR45668:SF5">
    <property type="entry name" value="SERINE_THREONINE-PROTEIN PHOSPHATASE 5"/>
    <property type="match status" value="1"/>
</dbReference>
<dbReference type="SMART" id="SM00156">
    <property type="entry name" value="PP2Ac"/>
    <property type="match status" value="1"/>
</dbReference>
<keyword evidence="3" id="KW-0479">Metal-binding</keyword>
<name>A0AA86Q3U6_9EUKA</name>
<dbReference type="CDD" id="cd00144">
    <property type="entry name" value="MPP_PPP_family"/>
    <property type="match status" value="1"/>
</dbReference>
<dbReference type="SUPFAM" id="SSF56300">
    <property type="entry name" value="Metallo-dependent phosphatases"/>
    <property type="match status" value="1"/>
</dbReference>
<dbReference type="EMBL" id="CAXDID020000055">
    <property type="protein sequence ID" value="CAL6007278.1"/>
    <property type="molecule type" value="Genomic_DNA"/>
</dbReference>
<comment type="caution">
    <text evidence="8">The sequence shown here is derived from an EMBL/GenBank/DDBJ whole genome shotgun (WGS) entry which is preliminary data.</text>
</comment>
<keyword evidence="10" id="KW-1185">Reference proteome</keyword>
<evidence type="ECO:0000313" key="8">
    <source>
        <dbReference type="EMBL" id="CAI9951735.1"/>
    </source>
</evidence>
<feature type="domain" description="Serine/threonine specific protein phosphatases" evidence="7">
    <location>
        <begin position="322"/>
        <end position="327"/>
    </location>
</feature>
<keyword evidence="6" id="KW-0378">Hydrolase</keyword>
<evidence type="ECO:0000256" key="6">
    <source>
        <dbReference type="RuleBase" id="RU004273"/>
    </source>
</evidence>
<evidence type="ECO:0000256" key="2">
    <source>
        <dbReference type="ARBA" id="ARBA00008786"/>
    </source>
</evidence>